<keyword evidence="1" id="KW-1133">Transmembrane helix</keyword>
<keyword evidence="1" id="KW-0472">Membrane</keyword>
<name>A0A151JP37_9HYME</name>
<evidence type="ECO:0000313" key="3">
    <source>
        <dbReference type="Proteomes" id="UP000078492"/>
    </source>
</evidence>
<evidence type="ECO:0000256" key="1">
    <source>
        <dbReference type="SAM" id="Phobius"/>
    </source>
</evidence>
<keyword evidence="3" id="KW-1185">Reference proteome</keyword>
<feature type="transmembrane region" description="Helical" evidence="1">
    <location>
        <begin position="108"/>
        <end position="127"/>
    </location>
</feature>
<organism evidence="2 3">
    <name type="scientific">Trachymyrmex cornetzi</name>
    <dbReference type="NCBI Taxonomy" id="471704"/>
    <lineage>
        <taxon>Eukaryota</taxon>
        <taxon>Metazoa</taxon>
        <taxon>Ecdysozoa</taxon>
        <taxon>Arthropoda</taxon>
        <taxon>Hexapoda</taxon>
        <taxon>Insecta</taxon>
        <taxon>Pterygota</taxon>
        <taxon>Neoptera</taxon>
        <taxon>Endopterygota</taxon>
        <taxon>Hymenoptera</taxon>
        <taxon>Apocrita</taxon>
        <taxon>Aculeata</taxon>
        <taxon>Formicoidea</taxon>
        <taxon>Formicidae</taxon>
        <taxon>Myrmicinae</taxon>
        <taxon>Trachymyrmex</taxon>
    </lineage>
</organism>
<dbReference type="EMBL" id="KQ978780">
    <property type="protein sequence ID" value="KYN28497.1"/>
    <property type="molecule type" value="Genomic_DNA"/>
</dbReference>
<sequence>MVSQRFKNIKDTFLRNLKTMKESKRSGTGTDNIYKPKWHMFERLMFLKKTCAQANSVSNIPSMQLDAVTSNSIVNSLQSCDIVVEDSISNDISSYNIYYDEASQVSHLRITFIVISFLLRSFFLHSMNEYFYLRK</sequence>
<evidence type="ECO:0008006" key="4">
    <source>
        <dbReference type="Google" id="ProtNLM"/>
    </source>
</evidence>
<gene>
    <name evidence="2" type="ORF">ALC57_02089</name>
</gene>
<proteinExistence type="predicted"/>
<reference evidence="2 3" key="1">
    <citation type="submission" date="2015-09" db="EMBL/GenBank/DDBJ databases">
        <title>Trachymyrmex cornetzi WGS genome.</title>
        <authorList>
            <person name="Nygaard S."/>
            <person name="Hu H."/>
            <person name="Boomsma J."/>
            <person name="Zhang G."/>
        </authorList>
    </citation>
    <scope>NUCLEOTIDE SEQUENCE [LARGE SCALE GENOMIC DNA]</scope>
    <source>
        <strain evidence="2">Tcor2-1</strain>
        <tissue evidence="2">Whole body</tissue>
    </source>
</reference>
<dbReference type="AlphaFoldDB" id="A0A151JP37"/>
<evidence type="ECO:0000313" key="2">
    <source>
        <dbReference type="EMBL" id="KYN28497.1"/>
    </source>
</evidence>
<accession>A0A151JP37</accession>
<protein>
    <recommendedName>
        <fullName evidence="4">MADF domain-containing protein</fullName>
    </recommendedName>
</protein>
<keyword evidence="1" id="KW-0812">Transmembrane</keyword>
<dbReference type="Proteomes" id="UP000078492">
    <property type="component" value="Unassembled WGS sequence"/>
</dbReference>